<comment type="caution">
    <text evidence="1">The sequence shown here is derived from an EMBL/GenBank/DDBJ whole genome shotgun (WGS) entry which is preliminary data.</text>
</comment>
<dbReference type="EMBL" id="JACIJC010000004">
    <property type="protein sequence ID" value="MBB5686480.1"/>
    <property type="molecule type" value="Genomic_DNA"/>
</dbReference>
<gene>
    <name evidence="1" type="ORF">FHS49_002504</name>
</gene>
<protein>
    <submittedName>
        <fullName evidence="1">Uncharacterized protein</fullName>
    </submittedName>
</protein>
<sequence>MKDGIEPKALAQTAIALMNEALTLLDRAEAWEASAHLDLAIRRLEAWDYDVQNIAGEA</sequence>
<name>A0A7W9EFX8_9SPHN</name>
<dbReference type="AlphaFoldDB" id="A0A7W9EFX8"/>
<accession>A0A7W9EFX8</accession>
<evidence type="ECO:0000313" key="1">
    <source>
        <dbReference type="EMBL" id="MBB5686480.1"/>
    </source>
</evidence>
<dbReference type="RefSeq" id="WP_184018951.1">
    <property type="nucleotide sequence ID" value="NZ_JACIJC010000004.1"/>
</dbReference>
<keyword evidence="2" id="KW-1185">Reference proteome</keyword>
<evidence type="ECO:0000313" key="2">
    <source>
        <dbReference type="Proteomes" id="UP000549617"/>
    </source>
</evidence>
<organism evidence="1 2">
    <name type="scientific">Sphingobium boeckii</name>
    <dbReference type="NCBI Taxonomy" id="1082345"/>
    <lineage>
        <taxon>Bacteria</taxon>
        <taxon>Pseudomonadati</taxon>
        <taxon>Pseudomonadota</taxon>
        <taxon>Alphaproteobacteria</taxon>
        <taxon>Sphingomonadales</taxon>
        <taxon>Sphingomonadaceae</taxon>
        <taxon>Sphingobium</taxon>
    </lineage>
</organism>
<reference evidence="1 2" key="1">
    <citation type="submission" date="2020-08" db="EMBL/GenBank/DDBJ databases">
        <title>Genomic Encyclopedia of Type Strains, Phase IV (KMG-IV): sequencing the most valuable type-strain genomes for metagenomic binning, comparative biology and taxonomic classification.</title>
        <authorList>
            <person name="Goeker M."/>
        </authorList>
    </citation>
    <scope>NUCLEOTIDE SEQUENCE [LARGE SCALE GENOMIC DNA]</scope>
    <source>
        <strain evidence="1 2">DSM 25079</strain>
    </source>
</reference>
<dbReference type="Proteomes" id="UP000549617">
    <property type="component" value="Unassembled WGS sequence"/>
</dbReference>
<proteinExistence type="predicted"/>